<evidence type="ECO:0000256" key="9">
    <source>
        <dbReference type="ARBA" id="ARBA00022982"/>
    </source>
</evidence>
<evidence type="ECO:0000256" key="5">
    <source>
        <dbReference type="ARBA" id="ARBA00022660"/>
    </source>
</evidence>
<dbReference type="NCBIfam" id="TIGR02866">
    <property type="entry name" value="CoxB"/>
    <property type="match status" value="1"/>
</dbReference>
<dbReference type="RefSeq" id="WP_011937356.1">
    <property type="nucleotide sequence ID" value="NC_009483.1"/>
</dbReference>
<dbReference type="InterPro" id="IPR009056">
    <property type="entry name" value="Cyt_c-like_dom"/>
</dbReference>
<dbReference type="AlphaFoldDB" id="A5GCS3"/>
<dbReference type="PROSITE" id="PS00078">
    <property type="entry name" value="COX2"/>
    <property type="match status" value="1"/>
</dbReference>
<evidence type="ECO:0000256" key="13">
    <source>
        <dbReference type="ARBA" id="ARBA00023136"/>
    </source>
</evidence>
<evidence type="ECO:0000256" key="17">
    <source>
        <dbReference type="RuleBase" id="RU004024"/>
    </source>
</evidence>
<dbReference type="Gene3D" id="1.10.760.10">
    <property type="entry name" value="Cytochrome c-like domain"/>
    <property type="match status" value="1"/>
</dbReference>
<dbReference type="PROSITE" id="PS50857">
    <property type="entry name" value="COX2_CUA"/>
    <property type="match status" value="1"/>
</dbReference>
<evidence type="ECO:0000256" key="8">
    <source>
        <dbReference type="ARBA" id="ARBA00022967"/>
    </source>
</evidence>
<evidence type="ECO:0000256" key="1">
    <source>
        <dbReference type="ARBA" id="ARBA00004141"/>
    </source>
</evidence>
<evidence type="ECO:0000256" key="12">
    <source>
        <dbReference type="ARBA" id="ARBA00023008"/>
    </source>
</evidence>
<dbReference type="PANTHER" id="PTHR22888">
    <property type="entry name" value="CYTOCHROME C OXIDASE, SUBUNIT II"/>
    <property type="match status" value="1"/>
</dbReference>
<dbReference type="PROSITE" id="PS51007">
    <property type="entry name" value="CYTC"/>
    <property type="match status" value="1"/>
</dbReference>
<evidence type="ECO:0000256" key="7">
    <source>
        <dbReference type="ARBA" id="ARBA00022723"/>
    </source>
</evidence>
<keyword evidence="10 18" id="KW-1133">Transmembrane helix</keyword>
<keyword evidence="11 15" id="KW-0408">Iron</keyword>
<name>A5GCS3_GEOUR</name>
<keyword evidence="9 16" id="KW-0249">Electron transport</keyword>
<dbReference type="InterPro" id="IPR008972">
    <property type="entry name" value="Cupredoxin"/>
</dbReference>
<dbReference type="PROSITE" id="PS50999">
    <property type="entry name" value="COX2_TM"/>
    <property type="match status" value="1"/>
</dbReference>
<evidence type="ECO:0000313" key="23">
    <source>
        <dbReference type="Proteomes" id="UP000006695"/>
    </source>
</evidence>
<reference evidence="22 23" key="1">
    <citation type="submission" date="2007-05" db="EMBL/GenBank/DDBJ databases">
        <title>Complete sequence of Geobacter uraniireducens Rf4.</title>
        <authorList>
            <consortium name="US DOE Joint Genome Institute"/>
            <person name="Copeland A."/>
            <person name="Lucas S."/>
            <person name="Lapidus A."/>
            <person name="Barry K."/>
            <person name="Detter J.C."/>
            <person name="Glavina del Rio T."/>
            <person name="Hammon N."/>
            <person name="Israni S."/>
            <person name="Dalin E."/>
            <person name="Tice H."/>
            <person name="Pitluck S."/>
            <person name="Chertkov O."/>
            <person name="Brettin T."/>
            <person name="Bruce D."/>
            <person name="Han C."/>
            <person name="Schmutz J."/>
            <person name="Larimer F."/>
            <person name="Land M."/>
            <person name="Hauser L."/>
            <person name="Kyrpides N."/>
            <person name="Mikhailova N."/>
            <person name="Shelobolina E."/>
            <person name="Aklujkar M."/>
            <person name="Lovley D."/>
            <person name="Richardson P."/>
        </authorList>
    </citation>
    <scope>NUCLEOTIDE SEQUENCE [LARGE SCALE GENOMIC DNA]</scope>
    <source>
        <strain evidence="23">ATCC BAA-1134 / JCM 13001 / Rf4</strain>
    </source>
</reference>
<organism evidence="22 23">
    <name type="scientific">Geotalea uraniireducens (strain Rf4)</name>
    <name type="common">Geobacter uraniireducens</name>
    <dbReference type="NCBI Taxonomy" id="351605"/>
    <lineage>
        <taxon>Bacteria</taxon>
        <taxon>Pseudomonadati</taxon>
        <taxon>Thermodesulfobacteriota</taxon>
        <taxon>Desulfuromonadia</taxon>
        <taxon>Geobacterales</taxon>
        <taxon>Geobacteraceae</taxon>
        <taxon>Geotalea</taxon>
    </lineage>
</organism>
<evidence type="ECO:0000256" key="11">
    <source>
        <dbReference type="ARBA" id="ARBA00023004"/>
    </source>
</evidence>
<dbReference type="Proteomes" id="UP000006695">
    <property type="component" value="Chromosome"/>
</dbReference>
<keyword evidence="3 16" id="KW-0813">Transport</keyword>
<feature type="domain" description="Cytochrome oxidase subunit II transmembrane region profile" evidence="20">
    <location>
        <begin position="1"/>
        <end position="95"/>
    </location>
</feature>
<dbReference type="PRINTS" id="PR00605">
    <property type="entry name" value="CYTCHROMECIC"/>
</dbReference>
<dbReference type="GO" id="GO:0005506">
    <property type="term" value="F:iron ion binding"/>
    <property type="evidence" value="ECO:0007669"/>
    <property type="project" value="InterPro"/>
</dbReference>
<dbReference type="EMBL" id="CP000698">
    <property type="protein sequence ID" value="ABQ24630.1"/>
    <property type="molecule type" value="Genomic_DNA"/>
</dbReference>
<dbReference type="STRING" id="351605.Gura_0414"/>
<comment type="function">
    <text evidence="14 17">Subunits I and II form the functional core of the enzyme complex. Electrons originating in cytochrome c are transferred via heme a and Cu(A) to the binuclear center formed by heme a3 and Cu(B).</text>
</comment>
<keyword evidence="7 15" id="KW-0479">Metal-binding</keyword>
<feature type="domain" description="Cytochrome c" evidence="21">
    <location>
        <begin position="209"/>
        <end position="311"/>
    </location>
</feature>
<sequence length="311" mass="35615">MNIFFAPRVGQLAEEVDALFIFILLVGLFFFLITQGALIWFAVRYRKRKGEKEPDTPYITGNRLLETVWVVVPSFLILAIFIYGYLVFRDIRTPPPGTAEINVTARQWLYLFKYPDGRTAVNEVRVPQGKPVRFIMTSADVIHGFYLPEFRLKQDILPGSYTSLWLQPEKEGKYDIYCTQYCGTGHSTMRAVMIVMPEEEYREWLAGKEEEEKGEPLWEKGKELAEKSGCLACHSIDGSPKIGPTWKGLFGRTVTFTDGTTTTADEQYIKNYIEEPNVKVIKGFQPVMPSYKGMLKDDDITAIIVYIKTLK</sequence>
<dbReference type="SUPFAM" id="SSF49503">
    <property type="entry name" value="Cupredoxins"/>
    <property type="match status" value="1"/>
</dbReference>
<dbReference type="PANTHER" id="PTHR22888:SF9">
    <property type="entry name" value="CYTOCHROME C OXIDASE SUBUNIT 2"/>
    <property type="match status" value="1"/>
</dbReference>
<dbReference type="InterPro" id="IPR045187">
    <property type="entry name" value="CcO_II"/>
</dbReference>
<evidence type="ECO:0000259" key="21">
    <source>
        <dbReference type="PROSITE" id="PS51007"/>
    </source>
</evidence>
<evidence type="ECO:0000313" key="22">
    <source>
        <dbReference type="EMBL" id="ABQ24630.1"/>
    </source>
</evidence>
<dbReference type="InterPro" id="IPR008168">
    <property type="entry name" value="Cyt_C_IC"/>
</dbReference>
<keyword evidence="5 16" id="KW-0679">Respiratory chain</keyword>
<evidence type="ECO:0000256" key="14">
    <source>
        <dbReference type="ARBA" id="ARBA00024688"/>
    </source>
</evidence>
<dbReference type="InterPro" id="IPR011759">
    <property type="entry name" value="Cyt_c_oxidase_su2_TM_dom"/>
</dbReference>
<keyword evidence="8" id="KW-1278">Translocase</keyword>
<evidence type="ECO:0000256" key="18">
    <source>
        <dbReference type="SAM" id="Phobius"/>
    </source>
</evidence>
<dbReference type="Gene3D" id="1.10.287.90">
    <property type="match status" value="1"/>
</dbReference>
<dbReference type="InterPro" id="IPR001505">
    <property type="entry name" value="Copper_CuA"/>
</dbReference>
<dbReference type="GO" id="GO:0005507">
    <property type="term" value="F:copper ion binding"/>
    <property type="evidence" value="ECO:0007669"/>
    <property type="project" value="InterPro"/>
</dbReference>
<dbReference type="InterPro" id="IPR002429">
    <property type="entry name" value="CcO_II-like_C"/>
</dbReference>
<dbReference type="InterPro" id="IPR014222">
    <property type="entry name" value="Cyt_c_oxidase_su2"/>
</dbReference>
<dbReference type="KEGG" id="gur:Gura_0414"/>
<evidence type="ECO:0000256" key="10">
    <source>
        <dbReference type="ARBA" id="ARBA00022989"/>
    </source>
</evidence>
<evidence type="ECO:0000256" key="6">
    <source>
        <dbReference type="ARBA" id="ARBA00022692"/>
    </source>
</evidence>
<dbReference type="EC" id="7.1.1.9" evidence="17"/>
<evidence type="ECO:0000256" key="15">
    <source>
        <dbReference type="PROSITE-ProRule" id="PRU00433"/>
    </source>
</evidence>
<feature type="transmembrane region" description="Helical" evidence="18">
    <location>
        <begin position="64"/>
        <end position="86"/>
    </location>
</feature>
<dbReference type="InterPro" id="IPR036909">
    <property type="entry name" value="Cyt_c-like_dom_sf"/>
</dbReference>
<protein>
    <recommendedName>
        <fullName evidence="17">Cytochrome c oxidase subunit 2</fullName>
        <ecNumber evidence="17">7.1.1.9</ecNumber>
    </recommendedName>
</protein>
<dbReference type="CDD" id="cd13915">
    <property type="entry name" value="CuRO_HCO_II_like_2"/>
    <property type="match status" value="1"/>
</dbReference>
<comment type="catalytic activity">
    <reaction evidence="17">
        <text>4 Fe(II)-[cytochrome c] + O2 + 8 H(+)(in) = 4 Fe(III)-[cytochrome c] + 2 H2O + 4 H(+)(out)</text>
        <dbReference type="Rhea" id="RHEA:11436"/>
        <dbReference type="Rhea" id="RHEA-COMP:10350"/>
        <dbReference type="Rhea" id="RHEA-COMP:14399"/>
        <dbReference type="ChEBI" id="CHEBI:15377"/>
        <dbReference type="ChEBI" id="CHEBI:15378"/>
        <dbReference type="ChEBI" id="CHEBI:15379"/>
        <dbReference type="ChEBI" id="CHEBI:29033"/>
        <dbReference type="ChEBI" id="CHEBI:29034"/>
        <dbReference type="EC" id="7.1.1.9"/>
    </reaction>
</comment>
<keyword evidence="13 18" id="KW-0472">Membrane</keyword>
<comment type="similarity">
    <text evidence="2 16">Belongs to the cytochrome c oxidase subunit 2 family.</text>
</comment>
<keyword evidence="12 17" id="KW-0186">Copper</keyword>
<comment type="subcellular location">
    <subcellularLocation>
        <location evidence="16">Cell membrane</location>
        <topology evidence="16">Multi-pass membrane protein</topology>
    </subcellularLocation>
    <subcellularLocation>
        <location evidence="1">Membrane</location>
        <topology evidence="1">Multi-pass membrane protein</topology>
    </subcellularLocation>
</comment>
<keyword evidence="4 15" id="KW-0349">Heme</keyword>
<proteinExistence type="inferred from homology"/>
<comment type="cofactor">
    <cofactor evidence="17">
        <name>Cu cation</name>
        <dbReference type="ChEBI" id="CHEBI:23378"/>
    </cofactor>
    <text evidence="17">Binds a copper A center.</text>
</comment>
<keyword evidence="6 16" id="KW-0812">Transmembrane</keyword>
<gene>
    <name evidence="22" type="ordered locus">Gura_0414</name>
</gene>
<dbReference type="Pfam" id="PF00034">
    <property type="entry name" value="Cytochrom_C"/>
    <property type="match status" value="1"/>
</dbReference>
<evidence type="ECO:0000259" key="20">
    <source>
        <dbReference type="PROSITE" id="PS50999"/>
    </source>
</evidence>
<dbReference type="GO" id="GO:0020037">
    <property type="term" value="F:heme binding"/>
    <property type="evidence" value="ECO:0007669"/>
    <property type="project" value="InterPro"/>
</dbReference>
<dbReference type="GO" id="GO:0016491">
    <property type="term" value="F:oxidoreductase activity"/>
    <property type="evidence" value="ECO:0007669"/>
    <property type="project" value="InterPro"/>
</dbReference>
<dbReference type="SUPFAM" id="SSF81464">
    <property type="entry name" value="Cytochrome c oxidase subunit II-like, transmembrane region"/>
    <property type="match status" value="1"/>
</dbReference>
<dbReference type="GO" id="GO:0004129">
    <property type="term" value="F:cytochrome-c oxidase activity"/>
    <property type="evidence" value="ECO:0007669"/>
    <property type="project" value="UniProtKB-EC"/>
</dbReference>
<evidence type="ECO:0000256" key="16">
    <source>
        <dbReference type="RuleBase" id="RU000456"/>
    </source>
</evidence>
<dbReference type="GO" id="GO:0005886">
    <property type="term" value="C:plasma membrane"/>
    <property type="evidence" value="ECO:0007669"/>
    <property type="project" value="UniProtKB-SubCell"/>
</dbReference>
<dbReference type="Pfam" id="PF02790">
    <property type="entry name" value="COX2_TM"/>
    <property type="match status" value="1"/>
</dbReference>
<evidence type="ECO:0000256" key="2">
    <source>
        <dbReference type="ARBA" id="ARBA00007866"/>
    </source>
</evidence>
<dbReference type="HOGENOM" id="CLU_036876_1_0_7"/>
<dbReference type="SUPFAM" id="SSF46626">
    <property type="entry name" value="Cytochrome c"/>
    <property type="match status" value="1"/>
</dbReference>
<dbReference type="Pfam" id="PF00116">
    <property type="entry name" value="COX2"/>
    <property type="match status" value="1"/>
</dbReference>
<evidence type="ECO:0000256" key="3">
    <source>
        <dbReference type="ARBA" id="ARBA00022448"/>
    </source>
</evidence>
<accession>A5GCS3</accession>
<feature type="domain" description="Cytochrome oxidase subunit II copper A binding" evidence="19">
    <location>
        <begin position="96"/>
        <end position="207"/>
    </location>
</feature>
<evidence type="ECO:0000256" key="4">
    <source>
        <dbReference type="ARBA" id="ARBA00022617"/>
    </source>
</evidence>
<dbReference type="OrthoDB" id="9781261at2"/>
<feature type="transmembrane region" description="Helical" evidence="18">
    <location>
        <begin position="20"/>
        <end position="43"/>
    </location>
</feature>
<evidence type="ECO:0000259" key="19">
    <source>
        <dbReference type="PROSITE" id="PS50857"/>
    </source>
</evidence>
<dbReference type="InterPro" id="IPR036257">
    <property type="entry name" value="Cyt_c_oxidase_su2_TM_sf"/>
</dbReference>
<keyword evidence="23" id="KW-1185">Reference proteome</keyword>
<dbReference type="Gene3D" id="2.60.40.420">
    <property type="entry name" value="Cupredoxins - blue copper proteins"/>
    <property type="match status" value="1"/>
</dbReference>
<dbReference type="GO" id="GO:0042773">
    <property type="term" value="P:ATP synthesis coupled electron transport"/>
    <property type="evidence" value="ECO:0007669"/>
    <property type="project" value="TreeGrafter"/>
</dbReference>